<evidence type="ECO:0000313" key="1">
    <source>
        <dbReference type="EMBL" id="KPW85116.1"/>
    </source>
</evidence>
<organism evidence="1 2">
    <name type="scientific">Pseudomonas congelans</name>
    <dbReference type="NCBI Taxonomy" id="200452"/>
    <lineage>
        <taxon>Bacteria</taxon>
        <taxon>Pseudomonadati</taxon>
        <taxon>Pseudomonadota</taxon>
        <taxon>Gammaproteobacteria</taxon>
        <taxon>Pseudomonadales</taxon>
        <taxon>Pseudomonadaceae</taxon>
        <taxon>Pseudomonas</taxon>
    </lineage>
</organism>
<sequence>MKIMSSHPPNSCVRSDVNGIVATDRGYTKIFFVTSSAARAKDRARVEDELSRLYGVRLTIHDRAWIINEVIDKNRLDLAVNYLKIGDETDDLALDPLDYSRRQQLADIERELEDPSAFVGMKMQRASEALLAATLARGLELPRTDVDGRFLRAVRLADDGGTYRQQLTARYESLWTAFWWFDDLKAILDGYEGFETRVIDDENAINLEMLCNLLQLLFNMVIHRHRTPEEVRLEPRIARLSSRLAEMASDSSRPNNALEARTFLLTIQLNEAFIFGEPEQASSLWPQSTIKLVRSNPVVPVHQKMADIPLSLLDRRVAHGRYPLGFQAPEHPLHRRIIPTISSPAHALTHAISPKALAKTPASILQALVGAE</sequence>
<evidence type="ECO:0000313" key="2">
    <source>
        <dbReference type="Proteomes" id="UP000050411"/>
    </source>
</evidence>
<gene>
    <name evidence="1" type="ORF">ALO92_01208</name>
</gene>
<dbReference type="Proteomes" id="UP000050411">
    <property type="component" value="Unassembled WGS sequence"/>
</dbReference>
<protein>
    <submittedName>
        <fullName evidence="1">Uncharacterized protein</fullName>
    </submittedName>
</protein>
<comment type="caution">
    <text evidence="1">The sequence shown here is derived from an EMBL/GenBank/DDBJ whole genome shotgun (WGS) entry which is preliminary data.</text>
</comment>
<accession>A0A0P9MB91</accession>
<proteinExistence type="predicted"/>
<dbReference type="EMBL" id="LJQB01000051">
    <property type="protein sequence ID" value="KPW85116.1"/>
    <property type="molecule type" value="Genomic_DNA"/>
</dbReference>
<reference evidence="1 2" key="1">
    <citation type="submission" date="2015-09" db="EMBL/GenBank/DDBJ databases">
        <title>Genome announcement of multiple Pseudomonas syringae strains.</title>
        <authorList>
            <person name="Thakur S."/>
            <person name="Wang P.W."/>
            <person name="Gong Y."/>
            <person name="Weir B.S."/>
            <person name="Guttman D.S."/>
        </authorList>
    </citation>
    <scope>NUCLEOTIDE SEQUENCE [LARGE SCALE GENOMIC DNA]</scope>
    <source>
        <strain evidence="1 2">ICMP19117</strain>
    </source>
</reference>
<dbReference type="PATRIC" id="fig|200452.3.peg.1462"/>
<dbReference type="AlphaFoldDB" id="A0A0P9MB91"/>
<name>A0A0P9MB91_9PSED</name>